<dbReference type="Proteomes" id="UP001647509">
    <property type="component" value="Unassembled WGS sequence"/>
</dbReference>
<organism evidence="1 2">
    <name type="scientific">Pseudotamlana agarivorans</name>
    <dbReference type="NCBI Taxonomy" id="481183"/>
    <lineage>
        <taxon>Bacteria</taxon>
        <taxon>Pseudomonadati</taxon>
        <taxon>Bacteroidota</taxon>
        <taxon>Flavobacteriia</taxon>
        <taxon>Flavobacteriales</taxon>
        <taxon>Flavobacteriaceae</taxon>
        <taxon>Pseudotamlana</taxon>
    </lineage>
</organism>
<name>A0ACC5U7T4_9FLAO</name>
<sequence>MAYSQQKIIKTIVNQETLLTVAHADVVSNDGYTIANSEGKFELFTDSKKIKIRRIGYEDYEILIEKLKKVDSIFLKEKHMELHEVVLGNTMLINKYLDSTIGKFPKTKHSENFFLRATLKKDNELVKLIDISGQLERQKTFSSKKDYKKNCSFEIKNIRKAGVLDHSKNTPDFEMFSLSELCYRINFFIYRPKFFNYEYESYIDEHILKVNFTPKDGKKTFSGHYLIDTASTTIIKAHISSTTISEFTKKNKNKWRTVGWHLDTRLAHENSQNNMHVRHAILTFDVEYINKLGETDLYHIRYDIHFDKKLHKVPVIENIKANKEIFTLDFDYNEAFWKNQNQLPLTKEMVDFINGLDTLNQNEFQGITNIK</sequence>
<comment type="caution">
    <text evidence="1">The sequence shown here is derived from an EMBL/GenBank/DDBJ whole genome shotgun (WGS) entry which is preliminary data.</text>
</comment>
<evidence type="ECO:0000313" key="2">
    <source>
        <dbReference type="Proteomes" id="UP001647509"/>
    </source>
</evidence>
<accession>A0ACC5U7T4</accession>
<keyword evidence="2" id="KW-1185">Reference proteome</keyword>
<evidence type="ECO:0000313" key="1">
    <source>
        <dbReference type="EMBL" id="MBU2950369.1"/>
    </source>
</evidence>
<gene>
    <name evidence="1" type="ORF">KO493_06645</name>
</gene>
<protein>
    <submittedName>
        <fullName evidence="1">Uncharacterized protein</fullName>
    </submittedName>
</protein>
<dbReference type="EMBL" id="JAHKPD010000012">
    <property type="protein sequence ID" value="MBU2950369.1"/>
    <property type="molecule type" value="Genomic_DNA"/>
</dbReference>
<proteinExistence type="predicted"/>
<reference evidence="1" key="1">
    <citation type="submission" date="2021-05" db="EMBL/GenBank/DDBJ databases">
        <title>Draft genomes of bacteria isolated from model marine particles.</title>
        <authorList>
            <person name="Datta M.S."/>
            <person name="Schwartzman J.A."/>
            <person name="Enke T.N."/>
            <person name="Saavedra J."/>
            <person name="Cermak N."/>
            <person name="Cordero O.X."/>
        </authorList>
    </citation>
    <scope>NUCLEOTIDE SEQUENCE</scope>
    <source>
        <strain evidence="1">I2M19</strain>
    </source>
</reference>